<dbReference type="InterPro" id="IPR028021">
    <property type="entry name" value="Katanin_C-terminal"/>
</dbReference>
<comment type="subcellular location">
    <subcellularLocation>
        <location evidence="1">Cytoplasm</location>
        <location evidence="1">Cytoskeleton</location>
    </subcellularLocation>
</comment>
<dbReference type="GO" id="GO:0008017">
    <property type="term" value="F:microtubule binding"/>
    <property type="evidence" value="ECO:0007669"/>
    <property type="project" value="InterPro"/>
</dbReference>
<feature type="region of interest" description="Disordered" evidence="4">
    <location>
        <begin position="14"/>
        <end position="130"/>
    </location>
</feature>
<name>A0A2G5VPA5_9PELO</name>
<reference evidence="7" key="1">
    <citation type="submission" date="2017-10" db="EMBL/GenBank/DDBJ databases">
        <title>Rapid genome shrinkage in a self-fertile nematode reveals novel sperm competition proteins.</title>
        <authorList>
            <person name="Yin D."/>
            <person name="Schwarz E.M."/>
            <person name="Thomas C.G."/>
            <person name="Felde R.L."/>
            <person name="Korf I.F."/>
            <person name="Cutter A.D."/>
            <person name="Schartner C.M."/>
            <person name="Ralston E.J."/>
            <person name="Meyer B.J."/>
            <person name="Haag E.S."/>
        </authorList>
    </citation>
    <scope>NUCLEOTIDE SEQUENCE [LARGE SCALE GENOMIC DNA]</scope>
    <source>
        <strain evidence="7">JU1422</strain>
    </source>
</reference>
<evidence type="ECO:0000256" key="2">
    <source>
        <dbReference type="ARBA" id="ARBA00022490"/>
    </source>
</evidence>
<feature type="domain" description="Katanin p80 subunit C-terminal" evidence="5">
    <location>
        <begin position="179"/>
        <end position="263"/>
    </location>
</feature>
<dbReference type="OrthoDB" id="10251605at2759"/>
<feature type="compositionally biased region" description="Basic residues" evidence="4">
    <location>
        <begin position="26"/>
        <end position="37"/>
    </location>
</feature>
<sequence length="291" mass="32916">MALASVSVYELSRLSSNYGPPTATAVRRRSNSTKVRRKADESLDRRRKSHNIPNQDHITITYLGRPKSPNFENSNFLKNRKPSPTVIKKVPSTSSISTTPSSPTKKPSGVKRVQKTSGSTSSESTGTSSGGWTDCIEMVNEIGAVAKKENRNIRRVRIALSRHIKFKQDEEMVLMASRILSRSQGWTLDNCHDYLPILIDNLISLDYRNRLISLEGLAAISDNLLEKLIKFSNFNANRIGVDIAAEERSEKAKNCITMLRSVVKKRDWYYRQLDEESIDKLDATMERLKKI</sequence>
<dbReference type="EMBL" id="PDUG01000001">
    <property type="protein sequence ID" value="PIC53501.1"/>
    <property type="molecule type" value="Genomic_DNA"/>
</dbReference>
<dbReference type="Proteomes" id="UP000230233">
    <property type="component" value="Chromosome I"/>
</dbReference>
<evidence type="ECO:0000256" key="3">
    <source>
        <dbReference type="ARBA" id="ARBA00023212"/>
    </source>
</evidence>
<keyword evidence="3" id="KW-0206">Cytoskeleton</keyword>
<evidence type="ECO:0000313" key="7">
    <source>
        <dbReference type="Proteomes" id="UP000230233"/>
    </source>
</evidence>
<evidence type="ECO:0000259" key="5">
    <source>
        <dbReference type="Pfam" id="PF13925"/>
    </source>
</evidence>
<keyword evidence="7" id="KW-1185">Reference proteome</keyword>
<protein>
    <recommendedName>
        <fullName evidence="5">Katanin p80 subunit C-terminal domain-containing protein</fullName>
    </recommendedName>
</protein>
<evidence type="ECO:0000256" key="1">
    <source>
        <dbReference type="ARBA" id="ARBA00004245"/>
    </source>
</evidence>
<keyword evidence="2" id="KW-0963">Cytoplasm</keyword>
<gene>
    <name evidence="6" type="primary">Cni-F47G4.5</name>
    <name evidence="6" type="synonym">Cnig_chr_I.g3181</name>
    <name evidence="6" type="ORF">B9Z55_003181</name>
</gene>
<dbReference type="AlphaFoldDB" id="A0A2G5VPA5"/>
<feature type="compositionally biased region" description="Low complexity" evidence="4">
    <location>
        <begin position="116"/>
        <end position="130"/>
    </location>
</feature>
<dbReference type="GO" id="GO:0005856">
    <property type="term" value="C:cytoskeleton"/>
    <property type="evidence" value="ECO:0007669"/>
    <property type="project" value="UniProtKB-SubCell"/>
</dbReference>
<feature type="compositionally biased region" description="Low complexity" evidence="4">
    <location>
        <begin position="86"/>
        <end position="107"/>
    </location>
</feature>
<comment type="caution">
    <text evidence="6">The sequence shown here is derived from an EMBL/GenBank/DDBJ whole genome shotgun (WGS) entry which is preliminary data.</text>
</comment>
<evidence type="ECO:0000313" key="6">
    <source>
        <dbReference type="EMBL" id="PIC53501.1"/>
    </source>
</evidence>
<proteinExistence type="predicted"/>
<dbReference type="STRING" id="1611254.A0A2G5VPA5"/>
<accession>A0A2G5VPA5</accession>
<dbReference type="Pfam" id="PF13925">
    <property type="entry name" value="Katanin_con80"/>
    <property type="match status" value="1"/>
</dbReference>
<evidence type="ECO:0000256" key="4">
    <source>
        <dbReference type="SAM" id="MobiDB-lite"/>
    </source>
</evidence>
<organism evidence="6 7">
    <name type="scientific">Caenorhabditis nigoni</name>
    <dbReference type="NCBI Taxonomy" id="1611254"/>
    <lineage>
        <taxon>Eukaryota</taxon>
        <taxon>Metazoa</taxon>
        <taxon>Ecdysozoa</taxon>
        <taxon>Nematoda</taxon>
        <taxon>Chromadorea</taxon>
        <taxon>Rhabditida</taxon>
        <taxon>Rhabditina</taxon>
        <taxon>Rhabditomorpha</taxon>
        <taxon>Rhabditoidea</taxon>
        <taxon>Rhabditidae</taxon>
        <taxon>Peloderinae</taxon>
        <taxon>Caenorhabditis</taxon>
    </lineage>
</organism>